<accession>A0A343WNP4</accession>
<feature type="domain" description="NADH:ubiquinone oxidoreductase chain 4 N-terminal" evidence="19">
    <location>
        <begin position="1"/>
        <end position="100"/>
    </location>
</feature>
<dbReference type="Pfam" id="PF01059">
    <property type="entry name" value="Oxidored_q5_N"/>
    <property type="match status" value="1"/>
</dbReference>
<feature type="transmembrane region" description="Helical" evidence="17">
    <location>
        <begin position="378"/>
        <end position="398"/>
    </location>
</feature>
<evidence type="ECO:0000256" key="15">
    <source>
        <dbReference type="ARBA" id="ARBA00023136"/>
    </source>
</evidence>
<feature type="transmembrane region" description="Helical" evidence="17">
    <location>
        <begin position="239"/>
        <end position="261"/>
    </location>
</feature>
<comment type="function">
    <text evidence="1">Core subunit of the mitochondrial membrane respiratory chain NADH dehydrogenase (Complex I) that is believed to belong to the minimal assembly required for catalysis. Complex I functions in the transfer of electrons from NADH to the respiratory chain. The immediate electron acceptor for the enzyme is believed to be ubiquinone.</text>
</comment>
<evidence type="ECO:0000256" key="12">
    <source>
        <dbReference type="ARBA" id="ARBA00023027"/>
    </source>
</evidence>
<geneLocation type="mitochondrion" evidence="20"/>
<dbReference type="EMBL" id="MF351857">
    <property type="protein sequence ID" value="AWD31620.1"/>
    <property type="molecule type" value="Genomic_DNA"/>
</dbReference>
<evidence type="ECO:0000256" key="1">
    <source>
        <dbReference type="ARBA" id="ARBA00003257"/>
    </source>
</evidence>
<keyword evidence="11 17" id="KW-1133">Transmembrane helix</keyword>
<dbReference type="GO" id="GO:0003954">
    <property type="term" value="F:NADH dehydrogenase activity"/>
    <property type="evidence" value="ECO:0007669"/>
    <property type="project" value="TreeGrafter"/>
</dbReference>
<evidence type="ECO:0000256" key="11">
    <source>
        <dbReference type="ARBA" id="ARBA00022989"/>
    </source>
</evidence>
<evidence type="ECO:0000259" key="19">
    <source>
        <dbReference type="Pfam" id="PF01059"/>
    </source>
</evidence>
<comment type="subcellular location">
    <subcellularLocation>
        <location evidence="2 17">Mitochondrion membrane</location>
        <topology evidence="2 17">Multi-pass membrane protein</topology>
    </subcellularLocation>
</comment>
<keyword evidence="7 17" id="KW-0679">Respiratory chain</keyword>
<feature type="transmembrane region" description="Helical" evidence="17">
    <location>
        <begin position="325"/>
        <end position="344"/>
    </location>
</feature>
<dbReference type="RefSeq" id="YP_009488361.1">
    <property type="nucleotide sequence ID" value="NC_037835.1"/>
</dbReference>
<keyword evidence="15 17" id="KW-0472">Membrane</keyword>
<evidence type="ECO:0000256" key="9">
    <source>
        <dbReference type="ARBA" id="ARBA00022967"/>
    </source>
</evidence>
<feature type="transmembrane region" description="Helical" evidence="17">
    <location>
        <begin position="418"/>
        <end position="437"/>
    </location>
</feature>
<dbReference type="CTD" id="4538"/>
<evidence type="ECO:0000259" key="18">
    <source>
        <dbReference type="Pfam" id="PF00361"/>
    </source>
</evidence>
<keyword evidence="8 17" id="KW-0812">Transmembrane</keyword>
<comment type="catalytic activity">
    <reaction evidence="16 17">
        <text>a ubiquinone + NADH + 5 H(+)(in) = a ubiquinol + NAD(+) + 4 H(+)(out)</text>
        <dbReference type="Rhea" id="RHEA:29091"/>
        <dbReference type="Rhea" id="RHEA-COMP:9565"/>
        <dbReference type="Rhea" id="RHEA-COMP:9566"/>
        <dbReference type="ChEBI" id="CHEBI:15378"/>
        <dbReference type="ChEBI" id="CHEBI:16389"/>
        <dbReference type="ChEBI" id="CHEBI:17976"/>
        <dbReference type="ChEBI" id="CHEBI:57540"/>
        <dbReference type="ChEBI" id="CHEBI:57945"/>
        <dbReference type="EC" id="7.1.1.2"/>
    </reaction>
</comment>
<evidence type="ECO:0000313" key="20">
    <source>
        <dbReference type="EMBL" id="AWD31620.1"/>
    </source>
</evidence>
<feature type="transmembrane region" description="Helical" evidence="17">
    <location>
        <begin position="208"/>
        <end position="227"/>
    </location>
</feature>
<evidence type="ECO:0000256" key="13">
    <source>
        <dbReference type="ARBA" id="ARBA00023075"/>
    </source>
</evidence>
<evidence type="ECO:0000256" key="8">
    <source>
        <dbReference type="ARBA" id="ARBA00022692"/>
    </source>
</evidence>
<evidence type="ECO:0000256" key="16">
    <source>
        <dbReference type="ARBA" id="ARBA00049551"/>
    </source>
</evidence>
<sequence>MMMMFFEFLFLIPLIFMNNYYLFMVCLLLTFMYECFIFTFNYSGMLSYFLGLDIISWGFILLSIWIVYLMLFSSYNYINSNKSKEFLFMNFFLLLFLFLCFTSMSFFMYYIFFESSLIPTLFLIFGWGYQPERLTAGFYLIFYTLFGSLPLLLSIFYLISVNGSSFFWLCTIDMNFYLFICFIMAFLVKMPMVIFHFWLPKAHVEAPISGSMILAGVLLKLGGYGLIRVSMFLYDYMNSYGLFFITLSLFGGVFCGLICCIQLDMKVLVAYSSVCHMSLCIMGIFSLFVWGIWGSFTLMLAHGLCSSVLFCLVNIIYTRMGSRNLFLNKGYLIFMPNLCLFWFISCCNNMGSPLSMNLFGELILIISLMSWSTCCSYYLMLLSFLSCLYSMYLFSFVNHGYTSFSNYVFNSFFSDYCLVFFHLVPLNLVGLKFYLFVNFI</sequence>
<feature type="transmembrane region" description="Helical" evidence="17">
    <location>
        <begin position="350"/>
        <end position="371"/>
    </location>
</feature>
<dbReference type="InterPro" id="IPR001750">
    <property type="entry name" value="ND/Mrp_TM"/>
</dbReference>
<protein>
    <recommendedName>
        <fullName evidence="5 17">NADH-ubiquinone oxidoreductase chain 4</fullName>
        <ecNumber evidence="4 17">7.1.1.2</ecNumber>
    </recommendedName>
</protein>
<feature type="transmembrane region" description="Helical" evidence="17">
    <location>
        <begin position="165"/>
        <end position="188"/>
    </location>
</feature>
<feature type="transmembrane region" description="Helical" evidence="17">
    <location>
        <begin position="20"/>
        <end position="42"/>
    </location>
</feature>
<evidence type="ECO:0000256" key="4">
    <source>
        <dbReference type="ARBA" id="ARBA00012944"/>
    </source>
</evidence>
<dbReference type="GO" id="GO:0008137">
    <property type="term" value="F:NADH dehydrogenase (ubiquinone) activity"/>
    <property type="evidence" value="ECO:0007669"/>
    <property type="project" value="UniProtKB-UniRule"/>
</dbReference>
<evidence type="ECO:0000256" key="14">
    <source>
        <dbReference type="ARBA" id="ARBA00023128"/>
    </source>
</evidence>
<keyword evidence="9" id="KW-1278">Translocase</keyword>
<keyword evidence="13 17" id="KW-0830">Ubiquinone</keyword>
<dbReference type="InterPro" id="IPR003918">
    <property type="entry name" value="NADH_UbQ_OxRdtase"/>
</dbReference>
<dbReference type="GO" id="GO:0042773">
    <property type="term" value="P:ATP synthesis coupled electron transport"/>
    <property type="evidence" value="ECO:0007669"/>
    <property type="project" value="InterPro"/>
</dbReference>
<dbReference type="PANTHER" id="PTHR43507:SF20">
    <property type="entry name" value="NADH-UBIQUINONE OXIDOREDUCTASE CHAIN 4"/>
    <property type="match status" value="1"/>
</dbReference>
<feature type="domain" description="NADH:quinone oxidoreductase/Mrp antiporter transmembrane" evidence="18">
    <location>
        <begin position="103"/>
        <end position="384"/>
    </location>
</feature>
<feature type="transmembrane region" description="Helical" evidence="17">
    <location>
        <begin position="86"/>
        <end position="104"/>
    </location>
</feature>
<keyword evidence="14 17" id="KW-0496">Mitochondrion</keyword>
<name>A0A343WNP4_9HEMI</name>
<dbReference type="AlphaFoldDB" id="A0A343WNP4"/>
<dbReference type="EC" id="7.1.1.2" evidence="4 17"/>
<dbReference type="GO" id="GO:0048039">
    <property type="term" value="F:ubiquinone binding"/>
    <property type="evidence" value="ECO:0007669"/>
    <property type="project" value="TreeGrafter"/>
</dbReference>
<comment type="similarity">
    <text evidence="3 17">Belongs to the complex I subunit 4 family.</text>
</comment>
<keyword evidence="6 17" id="KW-0813">Transport</keyword>
<organism evidence="20">
    <name type="scientific">Metasalis populi</name>
    <dbReference type="NCBI Taxonomy" id="1589681"/>
    <lineage>
        <taxon>Eukaryota</taxon>
        <taxon>Metazoa</taxon>
        <taxon>Ecdysozoa</taxon>
        <taxon>Arthropoda</taxon>
        <taxon>Hexapoda</taxon>
        <taxon>Insecta</taxon>
        <taxon>Pterygota</taxon>
        <taxon>Neoptera</taxon>
        <taxon>Paraneoptera</taxon>
        <taxon>Hemiptera</taxon>
        <taxon>Heteroptera</taxon>
        <taxon>Panheteroptera</taxon>
        <taxon>Cimicomorpha</taxon>
        <taxon>Tingidae</taxon>
        <taxon>Metasalis</taxon>
    </lineage>
</organism>
<evidence type="ECO:0000256" key="10">
    <source>
        <dbReference type="ARBA" id="ARBA00022982"/>
    </source>
</evidence>
<evidence type="ECO:0000256" key="3">
    <source>
        <dbReference type="ARBA" id="ARBA00009025"/>
    </source>
</evidence>
<dbReference type="Pfam" id="PF00361">
    <property type="entry name" value="Proton_antipo_M"/>
    <property type="match status" value="1"/>
</dbReference>
<dbReference type="GO" id="GO:0031966">
    <property type="term" value="C:mitochondrial membrane"/>
    <property type="evidence" value="ECO:0007669"/>
    <property type="project" value="UniProtKB-SubCell"/>
</dbReference>
<reference evidence="20" key="1">
    <citation type="journal article" date="2018" name="BMC Genomics">
        <title>Compositional and mutational rate heterogeneity in mitochondrial genomes and its effect on the phylogenetic inferences of Cimicomorpha (Hemiptera: Heteroptera).</title>
        <authorList>
            <person name="Yang H."/>
            <person name="Li T."/>
            <person name="Dang K."/>
            <person name="Bu W."/>
        </authorList>
    </citation>
    <scope>NUCLEOTIDE SEQUENCE</scope>
</reference>
<proteinExistence type="inferred from homology"/>
<dbReference type="PANTHER" id="PTHR43507">
    <property type="entry name" value="NADH-UBIQUINONE OXIDOREDUCTASE CHAIN 4"/>
    <property type="match status" value="1"/>
</dbReference>
<feature type="transmembrane region" description="Helical" evidence="17">
    <location>
        <begin position="54"/>
        <end position="74"/>
    </location>
</feature>
<evidence type="ECO:0000256" key="17">
    <source>
        <dbReference type="RuleBase" id="RU003297"/>
    </source>
</evidence>
<dbReference type="GeneID" id="37248580"/>
<comment type="function">
    <text evidence="17">Core subunit of the mitochondrial membrane respiratory chain NADH dehydrogenase (Complex I) which catalyzes electron transfer from NADH through the respiratory chain, using ubiquinone as an electron acceptor. Essential for the catalytic activity and assembly of complex I.</text>
</comment>
<evidence type="ECO:0000256" key="7">
    <source>
        <dbReference type="ARBA" id="ARBA00022660"/>
    </source>
</evidence>
<evidence type="ECO:0000256" key="2">
    <source>
        <dbReference type="ARBA" id="ARBA00004225"/>
    </source>
</evidence>
<evidence type="ECO:0000256" key="5">
    <source>
        <dbReference type="ARBA" id="ARBA00021006"/>
    </source>
</evidence>
<feature type="transmembrane region" description="Helical" evidence="17">
    <location>
        <begin position="299"/>
        <end position="318"/>
    </location>
</feature>
<dbReference type="PRINTS" id="PR01437">
    <property type="entry name" value="NUOXDRDTASE4"/>
</dbReference>
<feature type="transmembrane region" description="Helical" evidence="17">
    <location>
        <begin position="268"/>
        <end position="293"/>
    </location>
</feature>
<dbReference type="InterPro" id="IPR000260">
    <property type="entry name" value="NADH4_N"/>
</dbReference>
<gene>
    <name evidence="20" type="primary">ND4</name>
</gene>
<evidence type="ECO:0000256" key="6">
    <source>
        <dbReference type="ARBA" id="ARBA00022448"/>
    </source>
</evidence>
<dbReference type="GO" id="GO:0015990">
    <property type="term" value="P:electron transport coupled proton transport"/>
    <property type="evidence" value="ECO:0007669"/>
    <property type="project" value="TreeGrafter"/>
</dbReference>
<keyword evidence="10 17" id="KW-0249">Electron transport</keyword>
<feature type="transmembrane region" description="Helical" evidence="17">
    <location>
        <begin position="136"/>
        <end position="159"/>
    </location>
</feature>
<keyword evidence="12 17" id="KW-0520">NAD</keyword>